<keyword evidence="3" id="KW-1185">Reference proteome</keyword>
<dbReference type="STRING" id="329884.A0A4U0Y0W0"/>
<protein>
    <recommendedName>
        <fullName evidence="1">Alpha/beta hydrolase fold-3 domain-containing protein</fullName>
    </recommendedName>
</protein>
<dbReference type="AlphaFoldDB" id="A0A4U0Y0W0"/>
<dbReference type="Proteomes" id="UP000309340">
    <property type="component" value="Unassembled WGS sequence"/>
</dbReference>
<gene>
    <name evidence="2" type="ORF">B0A55_04668</name>
</gene>
<accession>A0A4U0Y0W0</accession>
<feature type="domain" description="Alpha/beta hydrolase fold-3" evidence="1">
    <location>
        <begin position="34"/>
        <end position="171"/>
    </location>
</feature>
<dbReference type="GO" id="GO:0016787">
    <property type="term" value="F:hydrolase activity"/>
    <property type="evidence" value="ECO:0007669"/>
    <property type="project" value="InterPro"/>
</dbReference>
<proteinExistence type="predicted"/>
<evidence type="ECO:0000313" key="3">
    <source>
        <dbReference type="Proteomes" id="UP000309340"/>
    </source>
</evidence>
<dbReference type="SUPFAM" id="SSF53474">
    <property type="entry name" value="alpha/beta-Hydrolases"/>
    <property type="match status" value="1"/>
</dbReference>
<dbReference type="Pfam" id="PF07859">
    <property type="entry name" value="Abhydrolase_3"/>
    <property type="match status" value="1"/>
</dbReference>
<dbReference type="EMBL" id="NAJQ01000019">
    <property type="protein sequence ID" value="TKA82987.1"/>
    <property type="molecule type" value="Genomic_DNA"/>
</dbReference>
<sequence length="177" mass="19223">MPNTLQAPANRGDHLLRPTRTLHLSTPDPTRFYSIGGSLSITLANQVIADAALVSSLKGVVAMVPAVVHFDNFPAKFQPMYKASTENARDAPVIDVESTAIFFHAAGVSPAVASAFTALATPNHAKFPPMYLTACEFDPLRDDAYVMKACLKEAGVPTKLNYYEGLPHYFWIFPSLP</sequence>
<evidence type="ECO:0000259" key="1">
    <source>
        <dbReference type="Pfam" id="PF07859"/>
    </source>
</evidence>
<dbReference type="InterPro" id="IPR029058">
    <property type="entry name" value="AB_hydrolase_fold"/>
</dbReference>
<organism evidence="2 3">
    <name type="scientific">Friedmanniomyces simplex</name>
    <dbReference type="NCBI Taxonomy" id="329884"/>
    <lineage>
        <taxon>Eukaryota</taxon>
        <taxon>Fungi</taxon>
        <taxon>Dikarya</taxon>
        <taxon>Ascomycota</taxon>
        <taxon>Pezizomycotina</taxon>
        <taxon>Dothideomycetes</taxon>
        <taxon>Dothideomycetidae</taxon>
        <taxon>Mycosphaerellales</taxon>
        <taxon>Teratosphaeriaceae</taxon>
        <taxon>Friedmanniomyces</taxon>
    </lineage>
</organism>
<dbReference type="Gene3D" id="3.40.50.1820">
    <property type="entry name" value="alpha/beta hydrolase"/>
    <property type="match status" value="1"/>
</dbReference>
<reference evidence="2 3" key="1">
    <citation type="submission" date="2017-03" db="EMBL/GenBank/DDBJ databases">
        <title>Genomes of endolithic fungi from Antarctica.</title>
        <authorList>
            <person name="Coleine C."/>
            <person name="Masonjones S."/>
            <person name="Stajich J.E."/>
        </authorList>
    </citation>
    <scope>NUCLEOTIDE SEQUENCE [LARGE SCALE GENOMIC DNA]</scope>
    <source>
        <strain evidence="2 3">CCFEE 5184</strain>
    </source>
</reference>
<dbReference type="OrthoDB" id="408631at2759"/>
<comment type="caution">
    <text evidence="2">The sequence shown here is derived from an EMBL/GenBank/DDBJ whole genome shotgun (WGS) entry which is preliminary data.</text>
</comment>
<evidence type="ECO:0000313" key="2">
    <source>
        <dbReference type="EMBL" id="TKA82987.1"/>
    </source>
</evidence>
<dbReference type="InterPro" id="IPR013094">
    <property type="entry name" value="AB_hydrolase_3"/>
</dbReference>
<name>A0A4U0Y0W0_9PEZI</name>